<dbReference type="RefSeq" id="XP_022746357.1">
    <property type="nucleotide sequence ID" value="XM_022890622.1"/>
</dbReference>
<dbReference type="Proteomes" id="UP000515121">
    <property type="component" value="Unplaced"/>
</dbReference>
<proteinExistence type="predicted"/>
<feature type="region of interest" description="Disordered" evidence="1">
    <location>
        <begin position="1"/>
        <end position="105"/>
    </location>
</feature>
<gene>
    <name evidence="3" type="primary">LOC111296359</name>
</gene>
<keyword evidence="2" id="KW-1185">Reference proteome</keyword>
<sequence>MKRPSPEPISEPKSKKPLLDNHHNSLSGFSKLSLPQLDRSASDPYSPPKANLSENAKALEDTPLSKGSASCFALPPKAPALSSSRSNPIILSPVNSSKSSSSNEMGMELIKEESPGAKRLMRMRERMKEMGQWWDEAMREVEDVCTTEAIKVCFPNFLGSCIPIAV</sequence>
<accession>A0A6P5Z186</accession>
<dbReference type="OrthoDB" id="971886at2759"/>
<organism evidence="2 3">
    <name type="scientific">Durio zibethinus</name>
    <name type="common">Durian</name>
    <dbReference type="NCBI Taxonomy" id="66656"/>
    <lineage>
        <taxon>Eukaryota</taxon>
        <taxon>Viridiplantae</taxon>
        <taxon>Streptophyta</taxon>
        <taxon>Embryophyta</taxon>
        <taxon>Tracheophyta</taxon>
        <taxon>Spermatophyta</taxon>
        <taxon>Magnoliopsida</taxon>
        <taxon>eudicotyledons</taxon>
        <taxon>Gunneridae</taxon>
        <taxon>Pentapetalae</taxon>
        <taxon>rosids</taxon>
        <taxon>malvids</taxon>
        <taxon>Malvales</taxon>
        <taxon>Malvaceae</taxon>
        <taxon>Helicteroideae</taxon>
        <taxon>Durio</taxon>
    </lineage>
</organism>
<evidence type="ECO:0000256" key="1">
    <source>
        <dbReference type="SAM" id="MobiDB-lite"/>
    </source>
</evidence>
<dbReference type="KEGG" id="dzi:111296359"/>
<protein>
    <submittedName>
        <fullName evidence="3">Uncharacterized protein LOC111296359</fullName>
    </submittedName>
</protein>
<dbReference type="GeneID" id="111296359"/>
<evidence type="ECO:0000313" key="2">
    <source>
        <dbReference type="Proteomes" id="UP000515121"/>
    </source>
</evidence>
<feature type="compositionally biased region" description="Basic and acidic residues" evidence="1">
    <location>
        <begin position="10"/>
        <end position="23"/>
    </location>
</feature>
<evidence type="ECO:0000313" key="3">
    <source>
        <dbReference type="RefSeq" id="XP_022746357.1"/>
    </source>
</evidence>
<name>A0A6P5Z186_DURZI</name>
<dbReference type="AlphaFoldDB" id="A0A6P5Z186"/>
<reference evidence="3" key="1">
    <citation type="submission" date="2025-08" db="UniProtKB">
        <authorList>
            <consortium name="RefSeq"/>
        </authorList>
    </citation>
    <scope>IDENTIFICATION</scope>
    <source>
        <tissue evidence="3">Fruit stalk</tissue>
    </source>
</reference>
<feature type="compositionally biased region" description="Polar residues" evidence="1">
    <location>
        <begin position="81"/>
        <end position="95"/>
    </location>
</feature>